<evidence type="ECO:0000313" key="2">
    <source>
        <dbReference type="EMBL" id="SCW36644.1"/>
    </source>
</evidence>
<dbReference type="RefSeq" id="WP_090667320.1">
    <property type="nucleotide sequence ID" value="NZ_FMTT01000004.1"/>
</dbReference>
<keyword evidence="1" id="KW-0472">Membrane</keyword>
<dbReference type="AlphaFoldDB" id="A0A1G4PWB2"/>
<dbReference type="STRING" id="624147.SAMN04487970_1004120"/>
<dbReference type="Proteomes" id="UP000198601">
    <property type="component" value="Unassembled WGS sequence"/>
</dbReference>
<name>A0A1G4PWB2_9BACL</name>
<accession>A0A1G4PWB2</accession>
<reference evidence="3" key="1">
    <citation type="submission" date="2016-10" db="EMBL/GenBank/DDBJ databases">
        <authorList>
            <person name="Varghese N."/>
            <person name="Submissions S."/>
        </authorList>
    </citation>
    <scope>NUCLEOTIDE SEQUENCE [LARGE SCALE GENOMIC DNA]</scope>
    <source>
        <strain evidence="3">CGMCC 1.8946</strain>
    </source>
</reference>
<evidence type="ECO:0000256" key="1">
    <source>
        <dbReference type="SAM" id="Phobius"/>
    </source>
</evidence>
<feature type="transmembrane region" description="Helical" evidence="1">
    <location>
        <begin position="29"/>
        <end position="48"/>
    </location>
</feature>
<keyword evidence="3" id="KW-1185">Reference proteome</keyword>
<keyword evidence="1" id="KW-0812">Transmembrane</keyword>
<dbReference type="EMBL" id="FMTT01000004">
    <property type="protein sequence ID" value="SCW36644.1"/>
    <property type="molecule type" value="Genomic_DNA"/>
</dbReference>
<sequence length="67" mass="7854">MIWFIIFIAVSLGLSTALMIRQQKNAREIGIFVTIVLIGFAEWLSIFLERKFNLNDWITAFFEWTGL</sequence>
<keyword evidence="1" id="KW-1133">Transmembrane helix</keyword>
<organism evidence="2 3">
    <name type="scientific">Paenibacillus tianmuensis</name>
    <dbReference type="NCBI Taxonomy" id="624147"/>
    <lineage>
        <taxon>Bacteria</taxon>
        <taxon>Bacillati</taxon>
        <taxon>Bacillota</taxon>
        <taxon>Bacilli</taxon>
        <taxon>Bacillales</taxon>
        <taxon>Paenibacillaceae</taxon>
        <taxon>Paenibacillus</taxon>
    </lineage>
</organism>
<proteinExistence type="predicted"/>
<evidence type="ECO:0000313" key="3">
    <source>
        <dbReference type="Proteomes" id="UP000198601"/>
    </source>
</evidence>
<protein>
    <submittedName>
        <fullName evidence="2">Uncharacterized protein</fullName>
    </submittedName>
</protein>
<dbReference type="OrthoDB" id="2630425at2"/>
<gene>
    <name evidence="2" type="ORF">SAMN04487970_1004120</name>
</gene>